<name>A0A1G7HTM7_9EURY</name>
<dbReference type="Pfam" id="PF00480">
    <property type="entry name" value="ROK"/>
    <property type="match status" value="1"/>
</dbReference>
<evidence type="ECO:0000313" key="1">
    <source>
        <dbReference type="EMBL" id="SDF03785.1"/>
    </source>
</evidence>
<dbReference type="Gene3D" id="3.30.420.40">
    <property type="match status" value="2"/>
</dbReference>
<dbReference type="PANTHER" id="PTHR18964">
    <property type="entry name" value="ROK (REPRESSOR, ORF, KINASE) FAMILY"/>
    <property type="match status" value="1"/>
</dbReference>
<dbReference type="EMBL" id="FNBK01000003">
    <property type="protein sequence ID" value="SDF03785.1"/>
    <property type="molecule type" value="Genomic_DNA"/>
</dbReference>
<dbReference type="STRING" id="660518.SAMN05216218_103155"/>
<dbReference type="PROSITE" id="PS01125">
    <property type="entry name" value="ROK"/>
    <property type="match status" value="1"/>
</dbReference>
<dbReference type="InterPro" id="IPR000600">
    <property type="entry name" value="ROK"/>
</dbReference>
<protein>
    <submittedName>
        <fullName evidence="1">Glucokinase</fullName>
    </submittedName>
</protein>
<gene>
    <name evidence="1" type="ORF">SAMN05216218_103155</name>
</gene>
<dbReference type="AlphaFoldDB" id="A0A1G7HTM7"/>
<reference evidence="2" key="1">
    <citation type="submission" date="2016-10" db="EMBL/GenBank/DDBJ databases">
        <authorList>
            <person name="Varghese N."/>
            <person name="Submissions S."/>
        </authorList>
    </citation>
    <scope>NUCLEOTIDE SEQUENCE [LARGE SCALE GENOMIC DNA]</scope>
    <source>
        <strain evidence="2">IBRC-M 10760</strain>
    </source>
</reference>
<evidence type="ECO:0000313" key="2">
    <source>
        <dbReference type="Proteomes" id="UP000199076"/>
    </source>
</evidence>
<dbReference type="SUPFAM" id="SSF53067">
    <property type="entry name" value="Actin-like ATPase domain"/>
    <property type="match status" value="1"/>
</dbReference>
<keyword evidence="1" id="KW-0808">Transferase</keyword>
<dbReference type="PANTHER" id="PTHR18964:SF149">
    <property type="entry name" value="BIFUNCTIONAL UDP-N-ACETYLGLUCOSAMINE 2-EPIMERASE_N-ACETYLMANNOSAMINE KINASE"/>
    <property type="match status" value="1"/>
</dbReference>
<organism evidence="1 2">
    <name type="scientific">Halorientalis regularis</name>
    <dbReference type="NCBI Taxonomy" id="660518"/>
    <lineage>
        <taxon>Archaea</taxon>
        <taxon>Methanobacteriati</taxon>
        <taxon>Methanobacteriota</taxon>
        <taxon>Stenosarchaea group</taxon>
        <taxon>Halobacteria</taxon>
        <taxon>Halobacteriales</taxon>
        <taxon>Haloarculaceae</taxon>
        <taxon>Halorientalis</taxon>
    </lineage>
</organism>
<accession>A0A1G7HTM7</accession>
<dbReference type="GO" id="GO:0008761">
    <property type="term" value="F:UDP-N-acetylglucosamine 2-epimerase activity"/>
    <property type="evidence" value="ECO:0007669"/>
    <property type="project" value="TreeGrafter"/>
</dbReference>
<keyword evidence="2" id="KW-1185">Reference proteome</keyword>
<proteinExistence type="predicted"/>
<dbReference type="InterPro" id="IPR049874">
    <property type="entry name" value="ROK_cs"/>
</dbReference>
<dbReference type="Proteomes" id="UP000199076">
    <property type="component" value="Unassembled WGS sequence"/>
</dbReference>
<dbReference type="InterPro" id="IPR043129">
    <property type="entry name" value="ATPase_NBD"/>
</dbReference>
<keyword evidence="1" id="KW-0418">Kinase</keyword>
<sequence length="321" mass="33159">MYAGVDLGATNLRAVVTDVEGRILGRDRRSTPQNEGGIAVTEAVLDAVRAACEAAGTTTTRITAVGIGSIGPLDTAAGAVENPVNVAGADRIPLVGPVQNLVDSDAVYLHNDANAGVLAERFYADHAPDDMVYLTISSGIGAGVCVDGTLLSGWDGNAGEVGHVALDPEGPVTCGCGGTGHWEAFCSGENIPEYARILHEREDVATDLPLEGDGFDAAAVFDAAGADPLADRVIERLAHWNSHGIATIVHAYAPITISVGGAVALNNPELVLDPVRERLPELVVSNVPEIRLTEYGDDIVVKGAVASAMTAGTGDRGRIRR</sequence>
<dbReference type="GO" id="GO:0009384">
    <property type="term" value="F:N-acylmannosamine kinase activity"/>
    <property type="evidence" value="ECO:0007669"/>
    <property type="project" value="TreeGrafter"/>
</dbReference>